<evidence type="ECO:0000256" key="3">
    <source>
        <dbReference type="SAM" id="MobiDB-lite"/>
    </source>
</evidence>
<feature type="region of interest" description="Disordered" evidence="3">
    <location>
        <begin position="460"/>
        <end position="492"/>
    </location>
</feature>
<dbReference type="Pfam" id="PF14707">
    <property type="entry name" value="Sulfatase_C"/>
    <property type="match status" value="1"/>
</dbReference>
<dbReference type="SUPFAM" id="SSF53649">
    <property type="entry name" value="Alkaline phosphatase-like"/>
    <property type="match status" value="1"/>
</dbReference>
<reference evidence="6 7" key="1">
    <citation type="submission" date="2019-04" db="EMBL/GenBank/DDBJ databases">
        <authorList>
            <person name="Van Vliet M D."/>
        </authorList>
    </citation>
    <scope>NUCLEOTIDE SEQUENCE [LARGE SCALE GENOMIC DNA]</scope>
    <source>
        <strain evidence="6 7">F21</strain>
    </source>
</reference>
<gene>
    <name evidence="6" type="primary">atsA_173</name>
    <name evidence="6" type="ORF">SCARR_01782</name>
</gene>
<dbReference type="GO" id="GO:0004065">
    <property type="term" value="F:arylsulfatase activity"/>
    <property type="evidence" value="ECO:0007669"/>
    <property type="project" value="TreeGrafter"/>
</dbReference>
<dbReference type="InterPro" id="IPR017850">
    <property type="entry name" value="Alkaline_phosphatase_core_sf"/>
</dbReference>
<feature type="signal peptide" evidence="4">
    <location>
        <begin position="1"/>
        <end position="22"/>
    </location>
</feature>
<feature type="domain" description="Sulfatase N-terminal" evidence="5">
    <location>
        <begin position="39"/>
        <end position="339"/>
    </location>
</feature>
<dbReference type="PANTHER" id="PTHR42693:SF53">
    <property type="entry name" value="ENDO-4-O-SULFATASE"/>
    <property type="match status" value="1"/>
</dbReference>
<evidence type="ECO:0000256" key="2">
    <source>
        <dbReference type="ARBA" id="ARBA00022801"/>
    </source>
</evidence>
<evidence type="ECO:0000313" key="7">
    <source>
        <dbReference type="Proteomes" id="UP000346198"/>
    </source>
</evidence>
<dbReference type="InterPro" id="IPR050738">
    <property type="entry name" value="Sulfatase"/>
</dbReference>
<comment type="similarity">
    <text evidence="1">Belongs to the sulfatase family.</text>
</comment>
<sequence>MTTMSRILWCVCLLAAMSAARAELAANSRSKAETAEGHPNFIIIFADDQGYQDLGCYGSPDIKTPRIDRMAKEGMRFTSFYAQTVCGPSRGALMTGCYPLRFARQGDPDSIHPELHFAEITIAEVLKEQGYATAAFGKWDLAGHNPSRYKPELLPPHQGFDTYFGTPGSNDSYVKLIRGTKVIEQKTDMSTLTKRYTDEAINFIEEKKDAPFFVYLAHTMPHTKLAASEEFKGKSAGGLYGDVIEELDFNVGRVLDKVRELGLDENTYIIFTSDNGPWLIKKQHSGHAEPLRSGKTSCWEGGLRVPCIMRAPGKIPAGSECDAVAATIDMMPTLAELAGGVAPSDRTIDGVDISELMHGKKAALDRNYFYYQHDCLRAVRSGKWKLMLPHTEPVQGSIATKWKNHIAKADAIRIEKAELYDLDADIGETTDISGSHPETVAELMKLAEWAQHDLGDHDHFGANARSFGAQRRTLSSEAKAAPAKNRKSGKRK</sequence>
<dbReference type="CDD" id="cd16026">
    <property type="entry name" value="GALNS_like"/>
    <property type="match status" value="1"/>
</dbReference>
<evidence type="ECO:0000256" key="1">
    <source>
        <dbReference type="ARBA" id="ARBA00008779"/>
    </source>
</evidence>
<dbReference type="Proteomes" id="UP000346198">
    <property type="component" value="Unassembled WGS sequence"/>
</dbReference>
<keyword evidence="2" id="KW-0378">Hydrolase</keyword>
<dbReference type="EMBL" id="CAAHFH010000001">
    <property type="protein sequence ID" value="VGO19723.1"/>
    <property type="molecule type" value="Genomic_DNA"/>
</dbReference>
<protein>
    <submittedName>
        <fullName evidence="6">Arylsulfatase</fullName>
    </submittedName>
</protein>
<evidence type="ECO:0000256" key="4">
    <source>
        <dbReference type="SAM" id="SignalP"/>
    </source>
</evidence>
<keyword evidence="7" id="KW-1185">Reference proteome</keyword>
<dbReference type="Pfam" id="PF00884">
    <property type="entry name" value="Sulfatase"/>
    <property type="match status" value="1"/>
</dbReference>
<organism evidence="6 7">
    <name type="scientific">Pontiella sulfatireligans</name>
    <dbReference type="NCBI Taxonomy" id="2750658"/>
    <lineage>
        <taxon>Bacteria</taxon>
        <taxon>Pseudomonadati</taxon>
        <taxon>Kiritimatiellota</taxon>
        <taxon>Kiritimatiellia</taxon>
        <taxon>Kiritimatiellales</taxon>
        <taxon>Pontiellaceae</taxon>
        <taxon>Pontiella</taxon>
    </lineage>
</organism>
<dbReference type="Gene3D" id="3.30.1120.10">
    <property type="match status" value="1"/>
</dbReference>
<accession>A0A6C2UIM2</accession>
<evidence type="ECO:0000259" key="5">
    <source>
        <dbReference type="Pfam" id="PF00884"/>
    </source>
</evidence>
<evidence type="ECO:0000313" key="6">
    <source>
        <dbReference type="EMBL" id="VGO19723.1"/>
    </source>
</evidence>
<dbReference type="PANTHER" id="PTHR42693">
    <property type="entry name" value="ARYLSULFATASE FAMILY MEMBER"/>
    <property type="match status" value="1"/>
</dbReference>
<dbReference type="Gene3D" id="3.40.720.10">
    <property type="entry name" value="Alkaline Phosphatase, subunit A"/>
    <property type="match status" value="1"/>
</dbReference>
<keyword evidence="4" id="KW-0732">Signal</keyword>
<feature type="chain" id="PRO_5028818458" evidence="4">
    <location>
        <begin position="23"/>
        <end position="492"/>
    </location>
</feature>
<proteinExistence type="inferred from homology"/>
<name>A0A6C2UIM2_9BACT</name>
<dbReference type="InterPro" id="IPR000917">
    <property type="entry name" value="Sulfatase_N"/>
</dbReference>
<dbReference type="AlphaFoldDB" id="A0A6C2UIM2"/>